<dbReference type="PROSITE" id="PS50171">
    <property type="entry name" value="ZF_MATRIN"/>
    <property type="match status" value="1"/>
</dbReference>
<evidence type="ECO:0000256" key="8">
    <source>
        <dbReference type="SAM" id="MobiDB-lite"/>
    </source>
</evidence>
<feature type="compositionally biased region" description="Pro residues" evidence="8">
    <location>
        <begin position="532"/>
        <end position="546"/>
    </location>
</feature>
<sequence length="910" mass="103698">MTTKKTNTLAALRMMVESDDDDEEETSTQNGLSNEEILRIQFESTQPQQPLKGILKRKMPKQDGTEKEDSDCSKKTENGSSPEKLKPMETTPIKLTNNQQDPPSPKKGLAAQGLAQALMFIKDNEEDVTKDEKEVEKIKSMETELKQKQEVPIIKTEPEATVQSESVILLATEFDTDTKSEEKSEEKSQEKLQDTDTTPPVIAVKEEPQTNNNDKTTVSKEQKHKENQNSDHSTKKLEADENVNKDVKPPLKKFIMKLNGLPLQFSKRELMIFLGVWPMNGNDGIRCITDRYGEPTGRAYLELDRHQDKMDVLRMSGMTFNDKLLKAVISSASEMNRDWALTEQATKQLEKSTFVRLSKLKTTASKEDITKALARFHLKTEDIYCHSSSDDCENDGTVFVVTDSFKVANALCFAQLLSNGRPLEARKVHPDFVSQWCSKNDIPFSVREFGDVDVTELESPEQLEPDINEPDPNTKLTEAELKTTSTPEEDVTTEKTIKAEISESEKPTISAKPVIVTSQPPKLTPTERKPPRPIAPFPLGQPPMGPMPMRPPFMPGPPMMMGMMRPPGMMPMGPHGRPMGPPGARPMGPPGMGPRPGFIPTIYMRMYNLPEQANTDDIKQFFAPIVPAKIAQNTGYNIFDVDFYTPADTMMALKRQGMLIRKNPISMEMLPGPPIPLPPRMNLNVNRKRTRPESPPRAPRYPVPPKRRDYSPPRQSRSPPRREQVPRRERSPPRRERSPPRRERSPKRRGRTPPRRGYSPLRRGRSPPRHEFSPPRRGYSPERRGRTPPRRSPDFQQKRPHESRWKPVRPRTPPSTRQRESSPVLVKSIETIKVDPFPENPFDYRLAQFNPDKPAGQCAIQVMEGYFCQLCRKFYNSKTAGKITHCKTKGHYDKLKEHLEKLKRKKMNQK</sequence>
<name>A0A6F9DKD9_9ASCI</name>
<evidence type="ECO:0000256" key="6">
    <source>
        <dbReference type="ARBA" id="ARBA00022884"/>
    </source>
</evidence>
<feature type="region of interest" description="Disordered" evidence="8">
    <location>
        <begin position="518"/>
        <end position="546"/>
    </location>
</feature>
<feature type="compositionally biased region" description="Basic and acidic residues" evidence="8">
    <location>
        <begin position="217"/>
        <end position="244"/>
    </location>
</feature>
<keyword evidence="3" id="KW-0677">Repeat</keyword>
<accession>A0A6F9DKD9</accession>
<dbReference type="EMBL" id="LR787799">
    <property type="protein sequence ID" value="CAB3263661.1"/>
    <property type="molecule type" value="mRNA"/>
</dbReference>
<keyword evidence="4" id="KW-0863">Zinc-finger</keyword>
<dbReference type="PANTHER" id="PTHR13976">
    <property type="entry name" value="HETEROGENEOUS NUCLEAR RIBONUCLEOPROTEIN-RELATED"/>
    <property type="match status" value="1"/>
</dbReference>
<dbReference type="InterPro" id="IPR035979">
    <property type="entry name" value="RBD_domain_sf"/>
</dbReference>
<feature type="compositionally biased region" description="Acidic residues" evidence="8">
    <location>
        <begin position="457"/>
        <end position="469"/>
    </location>
</feature>
<feature type="region of interest" description="Disordered" evidence="8">
    <location>
        <begin position="671"/>
        <end position="822"/>
    </location>
</feature>
<feature type="compositionally biased region" description="Basic residues" evidence="8">
    <location>
        <begin position="744"/>
        <end position="754"/>
    </location>
</feature>
<dbReference type="Gene3D" id="3.30.70.330">
    <property type="match status" value="1"/>
</dbReference>
<dbReference type="SMART" id="SM00451">
    <property type="entry name" value="ZnF_U1"/>
    <property type="match status" value="1"/>
</dbReference>
<keyword evidence="7" id="KW-0539">Nucleus</keyword>
<reference evidence="10" key="1">
    <citation type="submission" date="2020-04" db="EMBL/GenBank/DDBJ databases">
        <authorList>
            <person name="Neveu A P."/>
        </authorList>
    </citation>
    <scope>NUCLEOTIDE SEQUENCE</scope>
    <source>
        <tissue evidence="10">Whole embryo</tissue>
    </source>
</reference>
<feature type="region of interest" description="Disordered" evidence="8">
    <location>
        <begin position="1"/>
        <end position="112"/>
    </location>
</feature>
<keyword evidence="6" id="KW-0694">RNA-binding</keyword>
<feature type="compositionally biased region" description="Pro residues" evidence="8">
    <location>
        <begin position="693"/>
        <end position="704"/>
    </location>
</feature>
<dbReference type="AlphaFoldDB" id="A0A6F9DKD9"/>
<dbReference type="InterPro" id="IPR012677">
    <property type="entry name" value="Nucleotide-bd_a/b_plait_sf"/>
</dbReference>
<evidence type="ECO:0000259" key="9">
    <source>
        <dbReference type="PROSITE" id="PS50171"/>
    </source>
</evidence>
<feature type="compositionally biased region" description="Basic and acidic residues" evidence="8">
    <location>
        <begin position="60"/>
        <end position="87"/>
    </location>
</feature>
<organism evidence="10">
    <name type="scientific">Phallusia mammillata</name>
    <dbReference type="NCBI Taxonomy" id="59560"/>
    <lineage>
        <taxon>Eukaryota</taxon>
        <taxon>Metazoa</taxon>
        <taxon>Chordata</taxon>
        <taxon>Tunicata</taxon>
        <taxon>Ascidiacea</taxon>
        <taxon>Phlebobranchia</taxon>
        <taxon>Ascidiidae</taxon>
        <taxon>Phallusia</taxon>
    </lineage>
</organism>
<dbReference type="InterPro" id="IPR050666">
    <property type="entry name" value="ESRP"/>
</dbReference>
<feature type="compositionally biased region" description="Basic and acidic residues" evidence="8">
    <location>
        <begin position="720"/>
        <end position="743"/>
    </location>
</feature>
<protein>
    <submittedName>
        <fullName evidence="10">Uncharacterized protein zf(Matrin)-3</fullName>
    </submittedName>
</protein>
<feature type="region of interest" description="Disordered" evidence="8">
    <location>
        <begin position="457"/>
        <end position="494"/>
    </location>
</feature>
<comment type="subcellular location">
    <subcellularLocation>
        <location evidence="1">Nucleus</location>
    </subcellularLocation>
</comment>
<dbReference type="GO" id="GO:0008270">
    <property type="term" value="F:zinc ion binding"/>
    <property type="evidence" value="ECO:0007669"/>
    <property type="project" value="UniProtKB-KW"/>
</dbReference>
<evidence type="ECO:0000256" key="1">
    <source>
        <dbReference type="ARBA" id="ARBA00004123"/>
    </source>
</evidence>
<keyword evidence="5" id="KW-0862">Zinc</keyword>
<feature type="domain" description="Matrin-type" evidence="9">
    <location>
        <begin position="866"/>
        <end position="897"/>
    </location>
</feature>
<feature type="compositionally biased region" description="Basic and acidic residues" evidence="8">
    <location>
        <begin position="768"/>
        <end position="805"/>
    </location>
</feature>
<evidence type="ECO:0000256" key="3">
    <source>
        <dbReference type="ARBA" id="ARBA00022737"/>
    </source>
</evidence>
<feature type="region of interest" description="Disordered" evidence="8">
    <location>
        <begin position="173"/>
        <end position="244"/>
    </location>
</feature>
<evidence type="ECO:0000256" key="4">
    <source>
        <dbReference type="ARBA" id="ARBA00022771"/>
    </source>
</evidence>
<keyword evidence="2" id="KW-0479">Metal-binding</keyword>
<dbReference type="InterPro" id="IPR003604">
    <property type="entry name" value="Matrin/U1-like-C_Znf_C2H2"/>
</dbReference>
<gene>
    <name evidence="10" type="primary">Matr3</name>
</gene>
<evidence type="ECO:0000256" key="5">
    <source>
        <dbReference type="ARBA" id="ARBA00022833"/>
    </source>
</evidence>
<dbReference type="SUPFAM" id="SSF54928">
    <property type="entry name" value="RNA-binding domain, RBD"/>
    <property type="match status" value="2"/>
</dbReference>
<feature type="compositionally biased region" description="Acidic residues" evidence="8">
    <location>
        <begin position="17"/>
        <end position="26"/>
    </location>
</feature>
<evidence type="ECO:0000256" key="7">
    <source>
        <dbReference type="ARBA" id="ARBA00023242"/>
    </source>
</evidence>
<dbReference type="GO" id="GO:0003723">
    <property type="term" value="F:RNA binding"/>
    <property type="evidence" value="ECO:0007669"/>
    <property type="project" value="UniProtKB-KW"/>
</dbReference>
<evidence type="ECO:0000313" key="10">
    <source>
        <dbReference type="EMBL" id="CAB3263661.1"/>
    </source>
</evidence>
<dbReference type="GO" id="GO:0005634">
    <property type="term" value="C:nucleus"/>
    <property type="evidence" value="ECO:0007669"/>
    <property type="project" value="UniProtKB-SubCell"/>
</dbReference>
<dbReference type="InterPro" id="IPR000690">
    <property type="entry name" value="Matrin/U1-C_Znf_C2H2"/>
</dbReference>
<evidence type="ECO:0000256" key="2">
    <source>
        <dbReference type="ARBA" id="ARBA00022723"/>
    </source>
</evidence>
<feature type="compositionally biased region" description="Basic and acidic residues" evidence="8">
    <location>
        <begin position="176"/>
        <end position="194"/>
    </location>
</feature>
<proteinExistence type="evidence at transcript level"/>